<dbReference type="AlphaFoldDB" id="A0A9N8HSA9"/>
<reference evidence="2" key="1">
    <citation type="submission" date="2020-06" db="EMBL/GenBank/DDBJ databases">
        <authorList>
            <consortium name="Plant Systems Biology data submission"/>
        </authorList>
    </citation>
    <scope>NUCLEOTIDE SEQUENCE</scope>
    <source>
        <strain evidence="2">D6</strain>
    </source>
</reference>
<protein>
    <submittedName>
        <fullName evidence="2">Uncharacterized protein</fullName>
    </submittedName>
</protein>
<dbReference type="OrthoDB" id="189357at2759"/>
<dbReference type="EMBL" id="CAICTM010001497">
    <property type="protein sequence ID" value="CAB9524141.1"/>
    <property type="molecule type" value="Genomic_DNA"/>
</dbReference>
<name>A0A9N8HSA9_9STRA</name>
<evidence type="ECO:0000256" key="1">
    <source>
        <dbReference type="SAM" id="MobiDB-lite"/>
    </source>
</evidence>
<gene>
    <name evidence="2" type="ORF">SEMRO_1499_G277750.1</name>
</gene>
<feature type="region of interest" description="Disordered" evidence="1">
    <location>
        <begin position="304"/>
        <end position="327"/>
    </location>
</feature>
<organism evidence="2 3">
    <name type="scientific">Seminavis robusta</name>
    <dbReference type="NCBI Taxonomy" id="568900"/>
    <lineage>
        <taxon>Eukaryota</taxon>
        <taxon>Sar</taxon>
        <taxon>Stramenopiles</taxon>
        <taxon>Ochrophyta</taxon>
        <taxon>Bacillariophyta</taxon>
        <taxon>Bacillariophyceae</taxon>
        <taxon>Bacillariophycidae</taxon>
        <taxon>Naviculales</taxon>
        <taxon>Naviculaceae</taxon>
        <taxon>Seminavis</taxon>
    </lineage>
</organism>
<comment type="caution">
    <text evidence="2">The sequence shown here is derived from an EMBL/GenBank/DDBJ whole genome shotgun (WGS) entry which is preliminary data.</text>
</comment>
<evidence type="ECO:0000313" key="2">
    <source>
        <dbReference type="EMBL" id="CAB9524141.1"/>
    </source>
</evidence>
<sequence>MEFLDWHHFQRDHNHTSEFPPNYLIHEKYHETWHGFFQNSTDYFEGKMTCDCRRSEQFSPYYELEDRYYANVEGSLWATYIQGYGDYYAHGRYMPKDIRQAHVSPGDGPNKDTTPFQWNYEGKNWDKLFTEFAAQLEPRPTSIVLNAGHWPHQGITRNMESILRAVREVIGWDAGHHVIYRATVKSQYGPVQLSSADQAARDWSLRMPGILFQPFPPALATSLTPEDYFDDKHFAHARTYRQWNQDLVQALTIPATKVHRVFILSGAVRTLQLTKESLLHHWMLPLCPPSTCVAHLVTHFSYTDNRPNPRASDPRGSVVESSSTANDGSRLHFQNHSFPEGYLVLHPVEDGYNIGSQEEKDAMDLVERETGGTLAAKMRIFRVGDPRRYSMWFARAWTWRHVQQSIVPNLEGLVDFYAFTRPDMLYMIPVPTVNFFREFRQRDQEEVWVHDTYYAVYADTFAFFETKEAGDK</sequence>
<dbReference type="Proteomes" id="UP001153069">
    <property type="component" value="Unassembled WGS sequence"/>
</dbReference>
<keyword evidence="3" id="KW-1185">Reference proteome</keyword>
<accession>A0A9N8HSA9</accession>
<evidence type="ECO:0000313" key="3">
    <source>
        <dbReference type="Proteomes" id="UP001153069"/>
    </source>
</evidence>
<proteinExistence type="predicted"/>